<keyword evidence="13" id="KW-1185">Reference proteome</keyword>
<evidence type="ECO:0000259" key="10">
    <source>
        <dbReference type="Pfam" id="PF13802"/>
    </source>
</evidence>
<dbReference type="STRING" id="306901.Q2GPP4"/>
<keyword evidence="5 6" id="KW-0326">Glycosidase</keyword>
<dbReference type="InterPro" id="IPR013780">
    <property type="entry name" value="Glyco_hydro_b"/>
</dbReference>
<dbReference type="GO" id="GO:0005975">
    <property type="term" value="P:carbohydrate metabolic process"/>
    <property type="evidence" value="ECO:0007669"/>
    <property type="project" value="InterPro"/>
</dbReference>
<evidence type="ECO:0000256" key="5">
    <source>
        <dbReference type="ARBA" id="ARBA00023295"/>
    </source>
</evidence>
<keyword evidence="8" id="KW-0732">Signal</keyword>
<evidence type="ECO:0000256" key="3">
    <source>
        <dbReference type="ARBA" id="ARBA00012741"/>
    </source>
</evidence>
<comment type="catalytic activity">
    <reaction evidence="1">
        <text>Hydrolysis of terminal, non-reducing (1-&gt;4)-linked alpha-D-glucose residues with release of alpha-D-glucose.</text>
        <dbReference type="EC" id="3.2.1.20"/>
    </reaction>
</comment>
<reference evidence="13" key="1">
    <citation type="journal article" date="2015" name="Genome Announc.">
        <title>Draft genome sequence of the cellulolytic fungus Chaetomium globosum.</title>
        <authorList>
            <person name="Cuomo C.A."/>
            <person name="Untereiner W.A."/>
            <person name="Ma L.-J."/>
            <person name="Grabherr M."/>
            <person name="Birren B.W."/>
        </authorList>
    </citation>
    <scope>NUCLEOTIDE SEQUENCE [LARGE SCALE GENOMIC DNA]</scope>
    <source>
        <strain evidence="13">ATCC 6205 / CBS 148.51 / DSM 1962 / NBRC 6347 / NRRL 1970</strain>
    </source>
</reference>
<dbReference type="RefSeq" id="XP_001227987.1">
    <property type="nucleotide sequence ID" value="XM_001227986.1"/>
</dbReference>
<protein>
    <recommendedName>
        <fullName evidence="3">alpha-glucosidase</fullName>
        <ecNumber evidence="3">3.2.1.20</ecNumber>
    </recommendedName>
</protein>
<evidence type="ECO:0000256" key="4">
    <source>
        <dbReference type="ARBA" id="ARBA00022801"/>
    </source>
</evidence>
<comment type="similarity">
    <text evidence="2 6">Belongs to the glycosyl hydrolase 31 family.</text>
</comment>
<evidence type="ECO:0000256" key="7">
    <source>
        <dbReference type="SAM" id="MobiDB-lite"/>
    </source>
</evidence>
<proteinExistence type="inferred from homology"/>
<dbReference type="InterPro" id="IPR000322">
    <property type="entry name" value="Glyco_hydro_31_TIM"/>
</dbReference>
<evidence type="ECO:0000256" key="6">
    <source>
        <dbReference type="RuleBase" id="RU361185"/>
    </source>
</evidence>
<dbReference type="CDD" id="cd06602">
    <property type="entry name" value="GH31_MGAM_SI_GAA"/>
    <property type="match status" value="1"/>
</dbReference>
<dbReference type="PROSITE" id="PS00129">
    <property type="entry name" value="GLYCOSYL_HYDROL_F31_1"/>
    <property type="match status" value="1"/>
</dbReference>
<dbReference type="Pfam" id="PF21365">
    <property type="entry name" value="Glyco_hydro_31_3rd"/>
    <property type="match status" value="1"/>
</dbReference>
<dbReference type="HOGENOM" id="CLU_000631_11_0_1"/>
<evidence type="ECO:0000256" key="1">
    <source>
        <dbReference type="ARBA" id="ARBA00001657"/>
    </source>
</evidence>
<dbReference type="AlphaFoldDB" id="Q2GPP4"/>
<dbReference type="SUPFAM" id="SSF51445">
    <property type="entry name" value="(Trans)glycosidases"/>
    <property type="match status" value="1"/>
</dbReference>
<feature type="domain" description="Glycoside hydrolase family 31 TIM barrel" evidence="9">
    <location>
        <begin position="265"/>
        <end position="660"/>
    </location>
</feature>
<dbReference type="PANTHER" id="PTHR22762">
    <property type="entry name" value="ALPHA-GLUCOSIDASE"/>
    <property type="match status" value="1"/>
</dbReference>
<dbReference type="InParanoid" id="Q2GPP4"/>
<dbReference type="VEuPathDB" id="FungiDB:CHGG_10060"/>
<dbReference type="Pfam" id="PF01055">
    <property type="entry name" value="Glyco_hydro_31_2nd"/>
    <property type="match status" value="1"/>
</dbReference>
<dbReference type="Gene3D" id="3.20.20.80">
    <property type="entry name" value="Glycosidases"/>
    <property type="match status" value="1"/>
</dbReference>
<dbReference type="InterPro" id="IPR017853">
    <property type="entry name" value="GH"/>
</dbReference>
<dbReference type="PANTHER" id="PTHR22762:SF95">
    <property type="entry name" value="ALPHA_BETA-GLUCOSIDASE AGDC-RELATED"/>
    <property type="match status" value="1"/>
</dbReference>
<name>Q2GPP4_CHAGB</name>
<sequence>MALFLILLLLFATTILAQIPRPAAQCSGYRATNIHEDVSYMTADLILIDNCSLHSKDIQNLRLLVEYQTEARLHVLIEDAQKEVYQVQEHVLPRPKTQNVTANDAALKFSFTQDPFTFNITRPSTGDVLFDTSDSPLNFESQYVRVRTSLPQNPNLYGLGEHSDDFRLPTSGYRRTFWNAESPFIPNHANLYGSHPVYFDHRGESGTHGVFLLNSNGMDIIIDKTESGQQYLEYNAIGGVLDFYFVAGPQPAEVSKQYAEIVGLPAMMPYWTFGFHQCKYGWSTIDHVAEVVANYSAAGIPLEVVWGDIDYMEEKRDFSTDPSRYPLDRVRALVDNLHQNNQHYIQILDPGIRRLDSYGPYTRGAEKRAFLRASDGSFYRGMQWPGEVVWPDWFTPGTQDWWTSEILSFYNRSTGIDVDGLWVDMNEASNMCGDMNCLTSASTIITTAVGKNPHQPPPLPPHHRRQTTPPRKTGHKLGLPDRDLLSPTYPIASHRGPLSAFTLYTNVTNADGSHQYDTHNLYGSMMSAATRRALLTRTPRKRPFVLTRSTFAGVAAHAAHWFGDNASTWDHYRTAIRQLLGAAAVQAMPMVGSDVCGFNGEAEEKMCARWALMAAFQPFYRNHADVSAPDQEFYRWPLVGEAARKAVGVRYRLLDYLYTAMWRASEQGRAVVSPLWFGYPGDEATWGVQTQWFLGEALLVSPVVDDDSQTVRYYLPKDVWYDFWTGEKVVSAGEMKRVEGVAWTDIPVHIKGGSIVPMRANSANTTAELRKQNFVITVAPGADGTARGELYLDDGESLDVGDKKSVITMNWNGKAVEASGTFGYDTDVVVERVVVLGDGGSRTQEGPWGLRKAFTLHL</sequence>
<dbReference type="Gene3D" id="2.60.40.1760">
    <property type="entry name" value="glycosyl hydrolase (family 31)"/>
    <property type="match status" value="1"/>
</dbReference>
<dbReference type="InterPro" id="IPR011013">
    <property type="entry name" value="Gal_mutarotase_sf_dom"/>
</dbReference>
<dbReference type="SUPFAM" id="SSF74650">
    <property type="entry name" value="Galactose mutarotase-like"/>
    <property type="match status" value="1"/>
</dbReference>
<dbReference type="EC" id="3.2.1.20" evidence="3"/>
<dbReference type="eggNOG" id="KOG1065">
    <property type="taxonomic scope" value="Eukaryota"/>
</dbReference>
<evidence type="ECO:0000256" key="8">
    <source>
        <dbReference type="SAM" id="SignalP"/>
    </source>
</evidence>
<dbReference type="Proteomes" id="UP000001056">
    <property type="component" value="Unassembled WGS sequence"/>
</dbReference>
<organism evidence="12 13">
    <name type="scientific">Chaetomium globosum (strain ATCC 6205 / CBS 148.51 / DSM 1962 / NBRC 6347 / NRRL 1970)</name>
    <name type="common">Soil fungus</name>
    <dbReference type="NCBI Taxonomy" id="306901"/>
    <lineage>
        <taxon>Eukaryota</taxon>
        <taxon>Fungi</taxon>
        <taxon>Dikarya</taxon>
        <taxon>Ascomycota</taxon>
        <taxon>Pezizomycotina</taxon>
        <taxon>Sordariomycetes</taxon>
        <taxon>Sordariomycetidae</taxon>
        <taxon>Sordariales</taxon>
        <taxon>Chaetomiaceae</taxon>
        <taxon>Chaetomium</taxon>
    </lineage>
</organism>
<feature type="region of interest" description="Disordered" evidence="7">
    <location>
        <begin position="448"/>
        <end position="479"/>
    </location>
</feature>
<dbReference type="EMBL" id="CH408035">
    <property type="protein sequence ID" value="EAQ83656.1"/>
    <property type="molecule type" value="Genomic_DNA"/>
</dbReference>
<gene>
    <name evidence="12" type="ORF">CHGG_10060</name>
</gene>
<dbReference type="GO" id="GO:0030246">
    <property type="term" value="F:carbohydrate binding"/>
    <property type="evidence" value="ECO:0007669"/>
    <property type="project" value="InterPro"/>
</dbReference>
<keyword evidence="4 6" id="KW-0378">Hydrolase</keyword>
<feature type="domain" description="Glycosyl hydrolase family 31 C-terminal" evidence="11">
    <location>
        <begin position="668"/>
        <end position="756"/>
    </location>
</feature>
<dbReference type="Pfam" id="PF13802">
    <property type="entry name" value="Gal_mutarotas_2"/>
    <property type="match status" value="1"/>
</dbReference>
<evidence type="ECO:0000313" key="13">
    <source>
        <dbReference type="Proteomes" id="UP000001056"/>
    </source>
</evidence>
<evidence type="ECO:0000313" key="12">
    <source>
        <dbReference type="EMBL" id="EAQ83656.1"/>
    </source>
</evidence>
<dbReference type="OMA" id="QCKYGYW"/>
<dbReference type="GO" id="GO:0004558">
    <property type="term" value="F:alpha-1,4-glucosidase activity"/>
    <property type="evidence" value="ECO:0007669"/>
    <property type="project" value="UniProtKB-EC"/>
</dbReference>
<dbReference type="GeneID" id="4396580"/>
<dbReference type="InterPro" id="IPR030458">
    <property type="entry name" value="Glyco_hydro_31_AS"/>
</dbReference>
<dbReference type="InterPro" id="IPR025887">
    <property type="entry name" value="Glyco_hydro_31_N_dom"/>
</dbReference>
<dbReference type="InterPro" id="IPR048395">
    <property type="entry name" value="Glyco_hydro_31_C"/>
</dbReference>
<evidence type="ECO:0000259" key="11">
    <source>
        <dbReference type="Pfam" id="PF21365"/>
    </source>
</evidence>
<feature type="signal peptide" evidence="8">
    <location>
        <begin position="1"/>
        <end position="17"/>
    </location>
</feature>
<evidence type="ECO:0000259" key="9">
    <source>
        <dbReference type="Pfam" id="PF01055"/>
    </source>
</evidence>
<dbReference type="Gene3D" id="2.60.40.1180">
    <property type="entry name" value="Golgi alpha-mannosidase II"/>
    <property type="match status" value="2"/>
</dbReference>
<accession>Q2GPP4</accession>
<feature type="domain" description="Glycoside hydrolase family 31 N-terminal" evidence="10">
    <location>
        <begin position="86"/>
        <end position="217"/>
    </location>
</feature>
<dbReference type="SUPFAM" id="SSF51011">
    <property type="entry name" value="Glycosyl hydrolase domain"/>
    <property type="match status" value="1"/>
</dbReference>
<evidence type="ECO:0000256" key="2">
    <source>
        <dbReference type="ARBA" id="ARBA00007806"/>
    </source>
</evidence>
<dbReference type="OrthoDB" id="5839090at2759"/>
<dbReference type="CDD" id="cd14752">
    <property type="entry name" value="GH31_N"/>
    <property type="match status" value="1"/>
</dbReference>
<feature type="chain" id="PRO_5004208860" description="alpha-glucosidase" evidence="8">
    <location>
        <begin position="18"/>
        <end position="858"/>
    </location>
</feature>